<sequence>MVLRRMVPTVAGGDRNEGEGPAAVIHLDSISVDDEYLEPPNILPAGSESNFRNTDLMHWLPFINYFLRAVINRTVMTFESPSSKHLDFAPHPDEIARRDPFKYPPFPRKPWKKVVLSIHADKLSPVLFQIHDASGYLGKKFEVELLKLESTLTESGAHYLLECLEKYMACYRTELPKVIELSRISKLQLGTVVNDAGFYTISKFLER</sequence>
<protein>
    <submittedName>
        <fullName evidence="1">Uncharacterized protein</fullName>
    </submittedName>
</protein>
<accession>A0A2H3ARH2</accession>
<evidence type="ECO:0000313" key="2">
    <source>
        <dbReference type="Proteomes" id="UP000218334"/>
    </source>
</evidence>
<organism evidence="1 2">
    <name type="scientific">Armillaria solidipes</name>
    <dbReference type="NCBI Taxonomy" id="1076256"/>
    <lineage>
        <taxon>Eukaryota</taxon>
        <taxon>Fungi</taxon>
        <taxon>Dikarya</taxon>
        <taxon>Basidiomycota</taxon>
        <taxon>Agaricomycotina</taxon>
        <taxon>Agaricomycetes</taxon>
        <taxon>Agaricomycetidae</taxon>
        <taxon>Agaricales</taxon>
        <taxon>Marasmiineae</taxon>
        <taxon>Physalacriaceae</taxon>
        <taxon>Armillaria</taxon>
    </lineage>
</organism>
<dbReference type="Proteomes" id="UP000218334">
    <property type="component" value="Unassembled WGS sequence"/>
</dbReference>
<reference evidence="2" key="1">
    <citation type="journal article" date="2017" name="Nat. Ecol. Evol.">
        <title>Genome expansion and lineage-specific genetic innovations in the forest pathogenic fungi Armillaria.</title>
        <authorList>
            <person name="Sipos G."/>
            <person name="Prasanna A.N."/>
            <person name="Walter M.C."/>
            <person name="O'Connor E."/>
            <person name="Balint B."/>
            <person name="Krizsan K."/>
            <person name="Kiss B."/>
            <person name="Hess J."/>
            <person name="Varga T."/>
            <person name="Slot J."/>
            <person name="Riley R."/>
            <person name="Boka B."/>
            <person name="Rigling D."/>
            <person name="Barry K."/>
            <person name="Lee J."/>
            <person name="Mihaltcheva S."/>
            <person name="LaButti K."/>
            <person name="Lipzen A."/>
            <person name="Waldron R."/>
            <person name="Moloney N.M."/>
            <person name="Sperisen C."/>
            <person name="Kredics L."/>
            <person name="Vagvoelgyi C."/>
            <person name="Patrignani A."/>
            <person name="Fitzpatrick D."/>
            <person name="Nagy I."/>
            <person name="Doyle S."/>
            <person name="Anderson J.B."/>
            <person name="Grigoriev I.V."/>
            <person name="Gueldener U."/>
            <person name="Muensterkoetter M."/>
            <person name="Nagy L.G."/>
        </authorList>
    </citation>
    <scope>NUCLEOTIDE SEQUENCE [LARGE SCALE GENOMIC DNA]</scope>
    <source>
        <strain evidence="2">28-4</strain>
    </source>
</reference>
<keyword evidence="2" id="KW-1185">Reference proteome</keyword>
<dbReference type="AlphaFoldDB" id="A0A2H3ARH2"/>
<gene>
    <name evidence="1" type="ORF">ARMSODRAFT_981532</name>
</gene>
<name>A0A2H3ARH2_9AGAR</name>
<dbReference type="EMBL" id="KZ293476">
    <property type="protein sequence ID" value="PBK61379.1"/>
    <property type="molecule type" value="Genomic_DNA"/>
</dbReference>
<evidence type="ECO:0000313" key="1">
    <source>
        <dbReference type="EMBL" id="PBK61379.1"/>
    </source>
</evidence>
<proteinExistence type="predicted"/>